<dbReference type="EMBL" id="SSSM01000005">
    <property type="protein sequence ID" value="THG29658.1"/>
    <property type="molecule type" value="Genomic_DNA"/>
</dbReference>
<dbReference type="AlphaFoldDB" id="A0A4S4FHY9"/>
<organism evidence="2 3">
    <name type="scientific">Naasia lichenicola</name>
    <dbReference type="NCBI Taxonomy" id="2565933"/>
    <lineage>
        <taxon>Bacteria</taxon>
        <taxon>Bacillati</taxon>
        <taxon>Actinomycetota</taxon>
        <taxon>Actinomycetes</taxon>
        <taxon>Micrococcales</taxon>
        <taxon>Microbacteriaceae</taxon>
        <taxon>Naasia</taxon>
    </lineage>
</organism>
<keyword evidence="3" id="KW-1185">Reference proteome</keyword>
<dbReference type="Proteomes" id="UP000309133">
    <property type="component" value="Unassembled WGS sequence"/>
</dbReference>
<proteinExistence type="predicted"/>
<protein>
    <submittedName>
        <fullName evidence="2">Uncharacterized protein</fullName>
    </submittedName>
</protein>
<feature type="compositionally biased region" description="Basic and acidic residues" evidence="1">
    <location>
        <begin position="1"/>
        <end position="29"/>
    </location>
</feature>
<feature type="compositionally biased region" description="Acidic residues" evidence="1">
    <location>
        <begin position="60"/>
        <end position="80"/>
    </location>
</feature>
<accession>A0A4S4FHY9</accession>
<comment type="caution">
    <text evidence="2">The sequence shown here is derived from an EMBL/GenBank/DDBJ whole genome shotgun (WGS) entry which is preliminary data.</text>
</comment>
<feature type="region of interest" description="Disordered" evidence="1">
    <location>
        <begin position="1"/>
        <end position="98"/>
    </location>
</feature>
<name>A0A4S4FHY9_9MICO</name>
<evidence type="ECO:0000313" key="3">
    <source>
        <dbReference type="Proteomes" id="UP000309133"/>
    </source>
</evidence>
<evidence type="ECO:0000256" key="1">
    <source>
        <dbReference type="SAM" id="MobiDB-lite"/>
    </source>
</evidence>
<sequence length="98" mass="10358">MSDHAMHEEDAHDDVRGHSADGAEIHPDEATPGDPFEPVPTAAVVHEDEATPGVPFEAATNDDEHDDEATPGEPIDDPSDDDVHPDSATPGVPFGDDR</sequence>
<reference evidence="2 3" key="1">
    <citation type="submission" date="2019-04" db="EMBL/GenBank/DDBJ databases">
        <authorList>
            <person name="Jiang L."/>
        </authorList>
    </citation>
    <scope>NUCLEOTIDE SEQUENCE [LARGE SCALE GENOMIC DNA]</scope>
    <source>
        <strain evidence="2 3">YIM 131853</strain>
    </source>
</reference>
<evidence type="ECO:0000313" key="2">
    <source>
        <dbReference type="EMBL" id="THG29658.1"/>
    </source>
</evidence>
<gene>
    <name evidence="2" type="ORF">E6C64_13390</name>
</gene>
<dbReference type="RefSeq" id="WP_136427987.1">
    <property type="nucleotide sequence ID" value="NZ_SSSM01000005.1"/>
</dbReference>